<evidence type="ECO:0000256" key="3">
    <source>
        <dbReference type="ARBA" id="ARBA00022741"/>
    </source>
</evidence>
<dbReference type="AlphaFoldDB" id="A0A0G1KSF7"/>
<comment type="function">
    <text evidence="7">Catalyzes the attachment of isoleucine to tRNA(Ile). As IleRS can inadvertently accommodate and process structurally similar amino acids such as valine, to avoid such errors it has two additional distinct tRNA(Ile)-dependent editing activities. One activity is designated as 'pretransfer' editing and involves the hydrolysis of activated Val-AMP. The other activity is designated 'posttransfer' editing and involves deacylation of mischarged Val-tRNA(Ile).</text>
</comment>
<sequence length="914" mass="105926">MGVHHAWGRTYKDLFQRYKNMRGFRQRFQNGFDCQGLWVEVEVEKDLGFKLKKDIEVYGVDKFIQNCKDRVVKFSEIQTEQSKRLGYFMDWDHSYFTMSDENNYMIWHFLKVCWEKSWIYKGHDSVPWCPRCETAISQHEMLTEDYKELTHKSIYLELPIVGRDREFLLVWTTTPWTIPANIAVAVDEKLDYSLVEGLTGDHFWLLKDLVEAVFKGEFKKIVKTVKGKELVGLHYTGPFDNISSVKKVAEANPDKFHVIIPTDNLIMPISNTEGTGLIHTAVSAGTEDFALGLKHGLPMIPIIADNADYLPGLDYLSGQNAKKHPEIILDFLKEKDQAGESWVFKIENFTHRYPACWRCKTELVWKVADEWYIAMDKVDPADAGKRTLRQKMIEVAKKITWKPNFGLDRELDWLNNMHDWLISKKNRYWGLALPIWVCDKCGEFIVIGSKEELKEKADSGWDSFEGHTPHKPFIDEVKVAHQCGGTMSRILDVGNPWLDAGIVSFSTLSYTSDKKYWQEWFPADFITESFPGQFKNWFYSLIAMSTVLEDTNPFQSVLGFASMQGEDGRPMHKSWGNSIEFNEAADKIGVDVMRWVFTRHNPERNLLFGYKLTAETKRQFHMLLWNSYRFFANYASLENWESKIEFEKVPTKLDLWILHRLDQVALEVSNNLEGYDSFSASAQIESFVSDLSTWYIRRSRDRVGPSALDSEDKENCYRTLRTVFDVLSRLLMPFTPFLADLIYTNVTGEESVNLADWPEVNTPEVIDTQLIENMVLIRKICEMGHAIRKIRNIAVKQPLAKVIISGPKSDITEDAELLQLIKDELNVEEVKFKDAIELVVDLDVELTPKLIGKGKIREIIRSIQEARKVAACRMDEFVSVVLPDWPIEYEKEIKQKTLVKNIEKGEKIKIIRLS</sequence>
<dbReference type="GO" id="GO:0005524">
    <property type="term" value="F:ATP binding"/>
    <property type="evidence" value="ECO:0007669"/>
    <property type="project" value="UniProtKB-KW"/>
</dbReference>
<name>A0A0G1KSF7_9BACT</name>
<keyword evidence="5" id="KW-0648">Protein biosynthesis</keyword>
<dbReference type="PRINTS" id="PR00984">
    <property type="entry name" value="TRNASYNTHILE"/>
</dbReference>
<dbReference type="SUPFAM" id="SSF52374">
    <property type="entry name" value="Nucleotidylyl transferase"/>
    <property type="match status" value="1"/>
</dbReference>
<evidence type="ECO:0000256" key="1">
    <source>
        <dbReference type="ARBA" id="ARBA00013165"/>
    </source>
</evidence>
<dbReference type="PANTHER" id="PTHR42780">
    <property type="entry name" value="SOLEUCYL-TRNA SYNTHETASE"/>
    <property type="match status" value="1"/>
</dbReference>
<evidence type="ECO:0000256" key="4">
    <source>
        <dbReference type="ARBA" id="ARBA00022840"/>
    </source>
</evidence>
<dbReference type="SUPFAM" id="SSF50677">
    <property type="entry name" value="ValRS/IleRS/LeuRS editing domain"/>
    <property type="match status" value="1"/>
</dbReference>
<dbReference type="Gene3D" id="3.90.740.10">
    <property type="entry name" value="Valyl/Leucyl/Isoleucyl-tRNA synthetase, editing domain"/>
    <property type="match status" value="1"/>
</dbReference>
<dbReference type="InterPro" id="IPR009008">
    <property type="entry name" value="Val/Leu/Ile-tRNA-synth_edit"/>
</dbReference>
<evidence type="ECO:0000313" key="12">
    <source>
        <dbReference type="Proteomes" id="UP000034797"/>
    </source>
</evidence>
<evidence type="ECO:0000256" key="7">
    <source>
        <dbReference type="ARBA" id="ARBA00025217"/>
    </source>
</evidence>
<keyword evidence="4" id="KW-0067">ATP-binding</keyword>
<dbReference type="EC" id="6.1.1.5" evidence="1"/>
<evidence type="ECO:0000256" key="2">
    <source>
        <dbReference type="ARBA" id="ARBA00022598"/>
    </source>
</evidence>
<reference evidence="11 12" key="1">
    <citation type="journal article" date="2015" name="Nature">
        <title>rRNA introns, odd ribosomes, and small enigmatic genomes across a large radiation of phyla.</title>
        <authorList>
            <person name="Brown C.T."/>
            <person name="Hug L.A."/>
            <person name="Thomas B.C."/>
            <person name="Sharon I."/>
            <person name="Castelle C.J."/>
            <person name="Singh A."/>
            <person name="Wilkins M.J."/>
            <person name="Williams K.H."/>
            <person name="Banfield J.F."/>
        </authorList>
    </citation>
    <scope>NUCLEOTIDE SEQUENCE [LARGE SCALE GENOMIC DNA]</scope>
</reference>
<feature type="domain" description="Methionyl/Valyl/Leucyl/Isoleucyl-tRNA synthetase anticodon-binding" evidence="10">
    <location>
        <begin position="654"/>
        <end position="802"/>
    </location>
</feature>
<dbReference type="InterPro" id="IPR002301">
    <property type="entry name" value="Ile-tRNA-ligase"/>
</dbReference>
<evidence type="ECO:0000256" key="8">
    <source>
        <dbReference type="ARBA" id="ARBA00048359"/>
    </source>
</evidence>
<dbReference type="CDD" id="cd07961">
    <property type="entry name" value="Anticodon_Ia_Ile_ABEc"/>
    <property type="match status" value="1"/>
</dbReference>
<gene>
    <name evidence="11" type="ORF">UW84_C0011G0007</name>
</gene>
<dbReference type="InterPro" id="IPR009080">
    <property type="entry name" value="tRNAsynth_Ia_anticodon-bd"/>
</dbReference>
<dbReference type="GO" id="GO:0002161">
    <property type="term" value="F:aminoacyl-tRNA deacylase activity"/>
    <property type="evidence" value="ECO:0007669"/>
    <property type="project" value="InterPro"/>
</dbReference>
<protein>
    <recommendedName>
        <fullName evidence="1">isoleucine--tRNA ligase</fullName>
        <ecNumber evidence="1">6.1.1.5</ecNumber>
    </recommendedName>
</protein>
<accession>A0A0G1KSF7</accession>
<dbReference type="Proteomes" id="UP000034797">
    <property type="component" value="Unassembled WGS sequence"/>
</dbReference>
<keyword evidence="3" id="KW-0547">Nucleotide-binding</keyword>
<dbReference type="Gene3D" id="3.40.50.620">
    <property type="entry name" value="HUPs"/>
    <property type="match status" value="2"/>
</dbReference>
<dbReference type="InterPro" id="IPR013155">
    <property type="entry name" value="M/V/L/I-tRNA-synth_anticd-bd"/>
</dbReference>
<evidence type="ECO:0000256" key="6">
    <source>
        <dbReference type="ARBA" id="ARBA00023146"/>
    </source>
</evidence>
<dbReference type="InterPro" id="IPR014729">
    <property type="entry name" value="Rossmann-like_a/b/a_fold"/>
</dbReference>
<comment type="catalytic activity">
    <reaction evidence="8">
        <text>tRNA(Ile) + L-isoleucine + ATP = L-isoleucyl-tRNA(Ile) + AMP + diphosphate</text>
        <dbReference type="Rhea" id="RHEA:11060"/>
        <dbReference type="Rhea" id="RHEA-COMP:9666"/>
        <dbReference type="Rhea" id="RHEA-COMP:9695"/>
        <dbReference type="ChEBI" id="CHEBI:30616"/>
        <dbReference type="ChEBI" id="CHEBI:33019"/>
        <dbReference type="ChEBI" id="CHEBI:58045"/>
        <dbReference type="ChEBI" id="CHEBI:78442"/>
        <dbReference type="ChEBI" id="CHEBI:78528"/>
        <dbReference type="ChEBI" id="CHEBI:456215"/>
        <dbReference type="EC" id="6.1.1.5"/>
    </reaction>
</comment>
<dbReference type="GO" id="GO:0006428">
    <property type="term" value="P:isoleucyl-tRNA aminoacylation"/>
    <property type="evidence" value="ECO:0007669"/>
    <property type="project" value="InterPro"/>
</dbReference>
<dbReference type="InterPro" id="IPR033709">
    <property type="entry name" value="Anticodon_Ile_ABEc"/>
</dbReference>
<dbReference type="Gene3D" id="1.10.730.10">
    <property type="entry name" value="Isoleucyl-tRNA Synthetase, Domain 1"/>
    <property type="match status" value="1"/>
</dbReference>
<keyword evidence="6 11" id="KW-0030">Aminoacyl-tRNA synthetase</keyword>
<dbReference type="Pfam" id="PF00133">
    <property type="entry name" value="tRNA-synt_1"/>
    <property type="match status" value="1"/>
</dbReference>
<dbReference type="SUPFAM" id="SSF47323">
    <property type="entry name" value="Anticodon-binding domain of a subclass of class I aminoacyl-tRNA synthetases"/>
    <property type="match status" value="1"/>
</dbReference>
<dbReference type="PANTHER" id="PTHR42780:SF1">
    <property type="entry name" value="ISOLEUCINE--TRNA LIGASE, CYTOPLASMIC"/>
    <property type="match status" value="1"/>
</dbReference>
<dbReference type="EMBL" id="LCJW01000011">
    <property type="protein sequence ID" value="KKT86440.1"/>
    <property type="molecule type" value="Genomic_DNA"/>
</dbReference>
<comment type="caution">
    <text evidence="11">The sequence shown here is derived from an EMBL/GenBank/DDBJ whole genome shotgun (WGS) entry which is preliminary data.</text>
</comment>
<dbReference type="PATRIC" id="fig|1618380.3.peg.169"/>
<evidence type="ECO:0000259" key="9">
    <source>
        <dbReference type="Pfam" id="PF00133"/>
    </source>
</evidence>
<dbReference type="InterPro" id="IPR002300">
    <property type="entry name" value="aa-tRNA-synth_Ia"/>
</dbReference>
<dbReference type="GO" id="GO:0004822">
    <property type="term" value="F:isoleucine-tRNA ligase activity"/>
    <property type="evidence" value="ECO:0007669"/>
    <property type="project" value="UniProtKB-EC"/>
</dbReference>
<dbReference type="Pfam" id="PF08264">
    <property type="entry name" value="Anticodon_1"/>
    <property type="match status" value="1"/>
</dbReference>
<proteinExistence type="predicted"/>
<evidence type="ECO:0000259" key="10">
    <source>
        <dbReference type="Pfam" id="PF08264"/>
    </source>
</evidence>
<feature type="domain" description="Aminoacyl-tRNA synthetase class Ia" evidence="9">
    <location>
        <begin position="5"/>
        <end position="599"/>
    </location>
</feature>
<evidence type="ECO:0000256" key="5">
    <source>
        <dbReference type="ARBA" id="ARBA00022917"/>
    </source>
</evidence>
<dbReference type="GO" id="GO:0000049">
    <property type="term" value="F:tRNA binding"/>
    <property type="evidence" value="ECO:0007669"/>
    <property type="project" value="InterPro"/>
</dbReference>
<evidence type="ECO:0000313" key="11">
    <source>
        <dbReference type="EMBL" id="KKT86440.1"/>
    </source>
</evidence>
<dbReference type="InterPro" id="IPR023586">
    <property type="entry name" value="Ile-tRNA-ligase_type2"/>
</dbReference>
<organism evidence="11 12">
    <name type="scientific">Candidatus Collierbacteria bacterium GW2011_GWA2_44_99</name>
    <dbReference type="NCBI Taxonomy" id="1618380"/>
    <lineage>
        <taxon>Bacteria</taxon>
        <taxon>Candidatus Collieribacteriota</taxon>
    </lineage>
</organism>
<keyword evidence="2" id="KW-0436">Ligase</keyword>